<reference evidence="1" key="1">
    <citation type="submission" date="2019-01" db="EMBL/GenBank/DDBJ databases">
        <title>Salmonella strain 1423 plasmid sequences.</title>
        <authorList>
            <person name="Chen K."/>
            <person name="Chen S."/>
        </authorList>
    </citation>
    <scope>NUCLEOTIDE SEQUENCE</scope>
    <source>
        <strain evidence="1">Sa1423</strain>
        <plasmid evidence="1">pSa1423-160k</plasmid>
    </source>
</reference>
<sequence length="172" mass="19546">MSELIISGSSVVSAQHWQRVREAAENFMQFMNDQGAYAPNTLRDSGCWCFIHRRAGVTLASLHGFRSHQKWPASIFFQLHDADLASTIDNTTPCLTCCFLIVAFRHFRMIKVFSLAMRHYPARSCNGKKANEQAGYTAAMGRPETLLDVLLSRSERLNYLQPGFSLYLHTIR</sequence>
<keyword evidence="1" id="KW-0614">Plasmid</keyword>
<dbReference type="AlphaFoldDB" id="A0A482ETS5"/>
<dbReference type="EMBL" id="MK356558">
    <property type="protein sequence ID" value="QBM91436.1"/>
    <property type="molecule type" value="Genomic_DNA"/>
</dbReference>
<name>A0A482ETS5_SALSP</name>
<dbReference type="RefSeq" id="WP_225312321.1">
    <property type="nucleotide sequence ID" value="NZ_MK356558.1"/>
</dbReference>
<accession>A0A482ETS5</accession>
<gene>
    <name evidence="1" type="ORF">NNIBIDOC_00106</name>
</gene>
<geneLocation type="plasmid" evidence="1">
    <name>pSa1423-160k</name>
</geneLocation>
<proteinExistence type="predicted"/>
<organism evidence="1">
    <name type="scientific">Salmonella sp</name>
    <dbReference type="NCBI Taxonomy" id="599"/>
    <lineage>
        <taxon>Bacteria</taxon>
        <taxon>Pseudomonadati</taxon>
        <taxon>Pseudomonadota</taxon>
        <taxon>Gammaproteobacteria</taxon>
        <taxon>Enterobacterales</taxon>
        <taxon>Enterobacteriaceae</taxon>
        <taxon>Salmonella</taxon>
    </lineage>
</organism>
<evidence type="ECO:0000313" key="1">
    <source>
        <dbReference type="EMBL" id="QBM91436.1"/>
    </source>
</evidence>
<protein>
    <submittedName>
        <fullName evidence="1">Uncharacterized protein</fullName>
    </submittedName>
</protein>